<evidence type="ECO:0008006" key="4">
    <source>
        <dbReference type="Google" id="ProtNLM"/>
    </source>
</evidence>
<feature type="chain" id="PRO_5021342435" description="PKD domain-containing protein" evidence="1">
    <location>
        <begin position="22"/>
        <end position="551"/>
    </location>
</feature>
<dbReference type="PROSITE" id="PS51257">
    <property type="entry name" value="PROKAR_LIPOPROTEIN"/>
    <property type="match status" value="1"/>
</dbReference>
<dbReference type="Pfam" id="PF13753">
    <property type="entry name" value="SWM_repeat"/>
    <property type="match status" value="1"/>
</dbReference>
<dbReference type="RefSeq" id="WP_140593692.1">
    <property type="nucleotide sequence ID" value="NZ_VFWZ01000003.1"/>
</dbReference>
<keyword evidence="1" id="KW-0732">Signal</keyword>
<dbReference type="OrthoDB" id="9800955at2"/>
<organism evidence="2 3">
    <name type="scientific">Aquimarina algicola</name>
    <dbReference type="NCBI Taxonomy" id="2589995"/>
    <lineage>
        <taxon>Bacteria</taxon>
        <taxon>Pseudomonadati</taxon>
        <taxon>Bacteroidota</taxon>
        <taxon>Flavobacteriia</taxon>
        <taxon>Flavobacteriales</taxon>
        <taxon>Flavobacteriaceae</taxon>
        <taxon>Aquimarina</taxon>
    </lineage>
</organism>
<comment type="caution">
    <text evidence="2">The sequence shown here is derived from an EMBL/GenBank/DDBJ whole genome shotgun (WGS) entry which is preliminary data.</text>
</comment>
<keyword evidence="3" id="KW-1185">Reference proteome</keyword>
<dbReference type="AlphaFoldDB" id="A0A504JF21"/>
<feature type="signal peptide" evidence="1">
    <location>
        <begin position="1"/>
        <end position="21"/>
    </location>
</feature>
<dbReference type="Proteomes" id="UP000315540">
    <property type="component" value="Unassembled WGS sequence"/>
</dbReference>
<dbReference type="InterPro" id="IPR028059">
    <property type="entry name" value="SWM_rpt"/>
</dbReference>
<proteinExistence type="predicted"/>
<protein>
    <recommendedName>
        <fullName evidence="4">PKD domain-containing protein</fullName>
    </recommendedName>
</protein>
<reference evidence="2 3" key="1">
    <citation type="submission" date="2019-06" db="EMBL/GenBank/DDBJ databases">
        <authorList>
            <person name="Meng X."/>
        </authorList>
    </citation>
    <scope>NUCLEOTIDE SEQUENCE [LARGE SCALE GENOMIC DNA]</scope>
    <source>
        <strain evidence="2 3">M625</strain>
    </source>
</reference>
<accession>A0A504JF21</accession>
<gene>
    <name evidence="2" type="ORF">FHK87_13215</name>
</gene>
<evidence type="ECO:0000256" key="1">
    <source>
        <dbReference type="SAM" id="SignalP"/>
    </source>
</evidence>
<sequence>MKKVIYSILMGLIALFVGCNGDDYEAPFGDFSSLRWTTSQGFESSDYVLALGDYIGFIDVSRNAIEHSWRIPEGTKLLNNDFTENDSIYSEFVVQNGPLSYEEKLMNVQFTEPGIKEVVLRNVFRDSVKESTFVGGQWVVEKTFTVKVFDDIEPAFKVMKGDEEILNVSEVDMPNEADSASWPTVTIEAGEELTYIDMTTIGEPDTRVWTFNNGNIDTNNKESVGVLYNRLGNFTAGIITSKRGSDDAPDGEAVKLIPLNIKVIPSSKPFVISSNLTEDISDMISFKVNGEVGSIAEGEENNFTVNVVNTVAGFNQNIPVSSVAINADDASQIDLTLSAPIYNSDEITITYTTGNIQSVDTRTLESFGPEAVEIFFDNILDSDWAGYEVSDSDFKNAFAAGYNVGNANGDDSDQIYARTESIAASGIASMSFTNVTTNTRLKGTITYANGATGVAGSYRVSIKVFIDPSSTLLAFNTIFKYPSNSDNVTLTWDLMGVAKGQWVELSQEANLTMDMSDEYHIRVRPNTNSGVTGEQIIYFDDNSFALIEPRM</sequence>
<evidence type="ECO:0000313" key="3">
    <source>
        <dbReference type="Proteomes" id="UP000315540"/>
    </source>
</evidence>
<evidence type="ECO:0000313" key="2">
    <source>
        <dbReference type="EMBL" id="TPN86223.1"/>
    </source>
</evidence>
<name>A0A504JF21_9FLAO</name>
<dbReference type="EMBL" id="VFWZ01000003">
    <property type="protein sequence ID" value="TPN86223.1"/>
    <property type="molecule type" value="Genomic_DNA"/>
</dbReference>